<name>A0A0A1U380_ENTIV</name>
<keyword evidence="2" id="KW-1185">Reference proteome</keyword>
<evidence type="ECO:0000313" key="2">
    <source>
        <dbReference type="Proteomes" id="UP000014680"/>
    </source>
</evidence>
<dbReference type="AlphaFoldDB" id="A0A0A1U380"/>
<dbReference type="Proteomes" id="UP000014680">
    <property type="component" value="Unassembled WGS sequence"/>
</dbReference>
<dbReference type="KEGG" id="eiv:EIN_093550"/>
<protein>
    <submittedName>
        <fullName evidence="1">Uncharacterized protein</fullName>
    </submittedName>
</protein>
<proteinExistence type="predicted"/>
<dbReference type="EMBL" id="KB206860">
    <property type="protein sequence ID" value="ELP87198.1"/>
    <property type="molecule type" value="Genomic_DNA"/>
</dbReference>
<sequence length="188" mass="21615">MCPKANTTMQSNPKKKCVHMKTRRAVSLQAKIQNVVIMLLSRHCELDVRKPSKMSHVTTQFQSVKTIRIHGEEIEVKKVVKRICENKAIEMEKCGIKEETISRRMQPLKRKETLHFLEDLLFEFGIVVLNTRDESDGVVGDPIFYNINSHTLLYNTQEIITLGQKISVLINNKITKGTTTKLSELYCN</sequence>
<dbReference type="OrthoDB" id="26621at2759"/>
<dbReference type="VEuPathDB" id="AmoebaDB:EIN_093550"/>
<dbReference type="RefSeq" id="XP_004253969.1">
    <property type="nucleotide sequence ID" value="XM_004253921.1"/>
</dbReference>
<evidence type="ECO:0000313" key="1">
    <source>
        <dbReference type="EMBL" id="ELP87198.1"/>
    </source>
</evidence>
<accession>A0A0A1U380</accession>
<dbReference type="GeneID" id="14886343"/>
<gene>
    <name evidence="1" type="ORF">EIN_093550</name>
</gene>
<organism evidence="1 2">
    <name type="scientific">Entamoeba invadens IP1</name>
    <dbReference type="NCBI Taxonomy" id="370355"/>
    <lineage>
        <taxon>Eukaryota</taxon>
        <taxon>Amoebozoa</taxon>
        <taxon>Evosea</taxon>
        <taxon>Archamoebae</taxon>
        <taxon>Mastigamoebida</taxon>
        <taxon>Entamoebidae</taxon>
        <taxon>Entamoeba</taxon>
    </lineage>
</organism>
<reference evidence="1 2" key="1">
    <citation type="submission" date="2012-10" db="EMBL/GenBank/DDBJ databases">
        <authorList>
            <person name="Zafar N."/>
            <person name="Inman J."/>
            <person name="Hall N."/>
            <person name="Lorenzi H."/>
            <person name="Caler E."/>
        </authorList>
    </citation>
    <scope>NUCLEOTIDE SEQUENCE [LARGE SCALE GENOMIC DNA]</scope>
    <source>
        <strain evidence="1 2">IP1</strain>
    </source>
</reference>